<feature type="domain" description="Protein kinase" evidence="21">
    <location>
        <begin position="662"/>
        <end position="879"/>
    </location>
</feature>
<evidence type="ECO:0000256" key="19">
    <source>
        <dbReference type="PROSITE-ProRule" id="PRU10141"/>
    </source>
</evidence>
<dbReference type="GO" id="GO:0005524">
    <property type="term" value="F:ATP binding"/>
    <property type="evidence" value="ECO:0007669"/>
    <property type="project" value="UniProtKB-UniRule"/>
</dbReference>
<keyword evidence="5" id="KW-0723">Serine/threonine-protein kinase</keyword>
<dbReference type="EC" id="2.7.11.1" evidence="3"/>
<keyword evidence="15 20" id="KW-0472">Membrane</keyword>
<evidence type="ECO:0000256" key="11">
    <source>
        <dbReference type="ARBA" id="ARBA00022741"/>
    </source>
</evidence>
<evidence type="ECO:0000256" key="16">
    <source>
        <dbReference type="ARBA" id="ARBA00023180"/>
    </source>
</evidence>
<dbReference type="PROSITE" id="PS00107">
    <property type="entry name" value="PROTEIN_KINASE_ATP"/>
    <property type="match status" value="1"/>
</dbReference>
<evidence type="ECO:0000256" key="2">
    <source>
        <dbReference type="ARBA" id="ARBA00008684"/>
    </source>
</evidence>
<evidence type="ECO:0000256" key="8">
    <source>
        <dbReference type="ARBA" id="ARBA00022692"/>
    </source>
</evidence>
<comment type="catalytic activity">
    <reaction evidence="18">
        <text>L-seryl-[protein] + ATP = O-phospho-L-seryl-[protein] + ADP + H(+)</text>
        <dbReference type="Rhea" id="RHEA:17989"/>
        <dbReference type="Rhea" id="RHEA-COMP:9863"/>
        <dbReference type="Rhea" id="RHEA-COMP:11604"/>
        <dbReference type="ChEBI" id="CHEBI:15378"/>
        <dbReference type="ChEBI" id="CHEBI:29999"/>
        <dbReference type="ChEBI" id="CHEBI:30616"/>
        <dbReference type="ChEBI" id="CHEBI:83421"/>
        <dbReference type="ChEBI" id="CHEBI:456216"/>
        <dbReference type="EC" id="2.7.11.1"/>
    </reaction>
</comment>
<dbReference type="FunFam" id="3.80.10.10:FF:000383">
    <property type="entry name" value="Leucine-rich repeat receptor protein kinase EMS1"/>
    <property type="match status" value="1"/>
</dbReference>
<dbReference type="InterPro" id="IPR011009">
    <property type="entry name" value="Kinase-like_dom_sf"/>
</dbReference>
<evidence type="ECO:0000256" key="9">
    <source>
        <dbReference type="ARBA" id="ARBA00022729"/>
    </source>
</evidence>
<dbReference type="PANTHER" id="PTHR27008">
    <property type="entry name" value="OS04G0122200 PROTEIN"/>
    <property type="match status" value="1"/>
</dbReference>
<dbReference type="InterPro" id="IPR032675">
    <property type="entry name" value="LRR_dom_sf"/>
</dbReference>
<reference evidence="22 23" key="1">
    <citation type="submission" date="2024-01" db="EMBL/GenBank/DDBJ databases">
        <title>Genome assemblies of Stephania.</title>
        <authorList>
            <person name="Yang L."/>
        </authorList>
    </citation>
    <scope>NUCLEOTIDE SEQUENCE [LARGE SCALE GENOMIC DNA]</scope>
    <source>
        <strain evidence="22">QJT</strain>
        <tissue evidence="22">Leaf</tissue>
    </source>
</reference>
<dbReference type="FunFam" id="3.80.10.10:FF:000288">
    <property type="entry name" value="LRR receptor-like serine/threonine-protein kinase EFR"/>
    <property type="match status" value="1"/>
</dbReference>
<evidence type="ECO:0000256" key="1">
    <source>
        <dbReference type="ARBA" id="ARBA00004251"/>
    </source>
</evidence>
<gene>
    <name evidence="22" type="ORF">Sjap_001891</name>
</gene>
<evidence type="ECO:0000256" key="15">
    <source>
        <dbReference type="ARBA" id="ARBA00023136"/>
    </source>
</evidence>
<keyword evidence="6" id="KW-0433">Leucine-rich repeat</keyword>
<accession>A0AAP0KKZ8</accession>
<evidence type="ECO:0000256" key="10">
    <source>
        <dbReference type="ARBA" id="ARBA00022737"/>
    </source>
</evidence>
<evidence type="ECO:0000256" key="3">
    <source>
        <dbReference type="ARBA" id="ARBA00012513"/>
    </source>
</evidence>
<keyword evidence="11 19" id="KW-0547">Nucleotide-binding</keyword>
<keyword evidence="14 20" id="KW-1133">Transmembrane helix</keyword>
<dbReference type="Gene3D" id="3.80.10.10">
    <property type="entry name" value="Ribonuclease Inhibitor"/>
    <property type="match status" value="4"/>
</dbReference>
<dbReference type="Gene3D" id="1.10.510.10">
    <property type="entry name" value="Transferase(Phosphotransferase) domain 1"/>
    <property type="match status" value="1"/>
</dbReference>
<feature type="binding site" evidence="19">
    <location>
        <position position="691"/>
    </location>
    <ligand>
        <name>ATP</name>
        <dbReference type="ChEBI" id="CHEBI:30616"/>
    </ligand>
</feature>
<keyword evidence="9" id="KW-0732">Signal</keyword>
<dbReference type="SMART" id="SM00220">
    <property type="entry name" value="S_TKc"/>
    <property type="match status" value="1"/>
</dbReference>
<dbReference type="PROSITE" id="PS00108">
    <property type="entry name" value="PROTEIN_KINASE_ST"/>
    <property type="match status" value="1"/>
</dbReference>
<comment type="similarity">
    <text evidence="2">Belongs to the protein kinase superfamily. Ser/Thr protein kinase family.</text>
</comment>
<evidence type="ECO:0000259" key="21">
    <source>
        <dbReference type="PROSITE" id="PS50011"/>
    </source>
</evidence>
<keyword evidence="23" id="KW-1185">Reference proteome</keyword>
<comment type="subcellular location">
    <subcellularLocation>
        <location evidence="1">Cell membrane</location>
        <topology evidence="1">Single-pass type I membrane protein</topology>
    </subcellularLocation>
</comment>
<dbReference type="AlphaFoldDB" id="A0AAP0KKZ8"/>
<evidence type="ECO:0000256" key="12">
    <source>
        <dbReference type="ARBA" id="ARBA00022777"/>
    </source>
</evidence>
<comment type="catalytic activity">
    <reaction evidence="17">
        <text>L-threonyl-[protein] + ATP = O-phospho-L-threonyl-[protein] + ADP + H(+)</text>
        <dbReference type="Rhea" id="RHEA:46608"/>
        <dbReference type="Rhea" id="RHEA-COMP:11060"/>
        <dbReference type="Rhea" id="RHEA-COMP:11605"/>
        <dbReference type="ChEBI" id="CHEBI:15378"/>
        <dbReference type="ChEBI" id="CHEBI:30013"/>
        <dbReference type="ChEBI" id="CHEBI:30616"/>
        <dbReference type="ChEBI" id="CHEBI:61977"/>
        <dbReference type="ChEBI" id="CHEBI:456216"/>
        <dbReference type="EC" id="2.7.11.1"/>
    </reaction>
</comment>
<evidence type="ECO:0000256" key="6">
    <source>
        <dbReference type="ARBA" id="ARBA00022614"/>
    </source>
</evidence>
<dbReference type="FunFam" id="3.30.200.20:FF:000432">
    <property type="entry name" value="LRR receptor-like serine/threonine-protein kinase EFR"/>
    <property type="match status" value="1"/>
</dbReference>
<keyword evidence="7" id="KW-0808">Transferase</keyword>
<dbReference type="InterPro" id="IPR001611">
    <property type="entry name" value="Leu-rich_rpt"/>
</dbReference>
<sequence>MILITLPISTKYYRANAAAGLISSHGNQTDHLALLAFKAQITQDPLHLLDSWNTTLHFCQWHGVTCGRRHQRVVKLDLESHGLAGSLSPYIGNLSFLRFLVLENNSFHGEIPSEVVGRLFRLRVFALGNNSFTGEFPTNFSRNLEILSLGGNKLSGTFPKEICSLQKLRKLFLWGSNLTGSLPYALGNLSSLQVIDLAINQIVDRLPSDIGHTLPNLRELLIEGNHFFGPLPSSLFNITTLQLLDLASNGFIGQVPDNMGNMQKLQVLSLSDNRQLGSSGHADDLKFLSSLNSTILRYLLLSDCHLSGILHKSLSNISFTRLEKLLLFGNQISGIIPSEIFIKLPKLTELQLGDNFLTGNIPQGIGKLSNLRILDLGNNSLSGQIPSSIHNLTQLLDLHLIGNNFERAIPNTSNLQSLQELGLSSNKLNGTLEQLFSQTSHELLYAYLADNSFTGSLPFEVGNFENLIDMDVSNNNLEGEIPNTLGKCLNLQQLSLMGNSFRGSIPPSFSSLQGLRFLDLSLNNLSGEIPMFLHNLSSSLEYLNLSFNNFEGAVPTEGLFQNASAFSILGNTKLCGGIHELQLPICPDHKQKHTDKKHQISLHMKVAIGVIVSTTVLAALLLVVLCWVRRPKNVIDQTQKTSLYDHYERVSFLELHRATDGFSPANLIGTGHFGSVFKGVILEGTEPVAVKVLNMINHNTSKSFMAECEALRNVRHRNLIKIITACSTVDFQGNDFKALIFKFMTNGNLENWLHPIASNGSYLTENLNLSRRLNIVIDIASALDYLHNHCETPIIHCDLKPSNILLDEDMVAHVGDFGLAKFLQGNSNDSGTTNSTSSFSPRGTIGYIPPGRYIQLIFHLCFQFLTYFLNCSQIINSGA</sequence>
<feature type="transmembrane region" description="Helical" evidence="20">
    <location>
        <begin position="606"/>
        <end position="628"/>
    </location>
</feature>
<dbReference type="PANTHER" id="PTHR27008:SF596">
    <property type="entry name" value="OS02G0215500 PROTEIN"/>
    <property type="match status" value="1"/>
</dbReference>
<dbReference type="InterPro" id="IPR000719">
    <property type="entry name" value="Prot_kinase_dom"/>
</dbReference>
<evidence type="ECO:0000256" key="17">
    <source>
        <dbReference type="ARBA" id="ARBA00047899"/>
    </source>
</evidence>
<dbReference type="Pfam" id="PF23598">
    <property type="entry name" value="LRR_14"/>
    <property type="match status" value="1"/>
</dbReference>
<proteinExistence type="inferred from homology"/>
<dbReference type="GO" id="GO:0004674">
    <property type="term" value="F:protein serine/threonine kinase activity"/>
    <property type="evidence" value="ECO:0007669"/>
    <property type="project" value="UniProtKB-KW"/>
</dbReference>
<evidence type="ECO:0000256" key="20">
    <source>
        <dbReference type="SAM" id="Phobius"/>
    </source>
</evidence>
<protein>
    <recommendedName>
        <fullName evidence="3">non-specific serine/threonine protein kinase</fullName>
        <ecNumber evidence="3">2.7.11.1</ecNumber>
    </recommendedName>
</protein>
<dbReference type="Pfam" id="PF08263">
    <property type="entry name" value="LRRNT_2"/>
    <property type="match status" value="1"/>
</dbReference>
<evidence type="ECO:0000256" key="18">
    <source>
        <dbReference type="ARBA" id="ARBA00048679"/>
    </source>
</evidence>
<keyword evidence="16" id="KW-0325">Glycoprotein</keyword>
<keyword evidence="4" id="KW-1003">Cell membrane</keyword>
<dbReference type="InterPro" id="IPR055414">
    <property type="entry name" value="LRR_R13L4/SHOC2-like"/>
</dbReference>
<keyword evidence="10" id="KW-0677">Repeat</keyword>
<dbReference type="EMBL" id="JBBNAE010000001">
    <property type="protein sequence ID" value="KAK9154411.1"/>
    <property type="molecule type" value="Genomic_DNA"/>
</dbReference>
<dbReference type="GO" id="GO:0005886">
    <property type="term" value="C:plasma membrane"/>
    <property type="evidence" value="ECO:0007669"/>
    <property type="project" value="UniProtKB-SubCell"/>
</dbReference>
<evidence type="ECO:0000313" key="23">
    <source>
        <dbReference type="Proteomes" id="UP001417504"/>
    </source>
</evidence>
<comment type="caution">
    <text evidence="22">The sequence shown here is derived from an EMBL/GenBank/DDBJ whole genome shotgun (WGS) entry which is preliminary data.</text>
</comment>
<dbReference type="Proteomes" id="UP001417504">
    <property type="component" value="Unassembled WGS sequence"/>
</dbReference>
<evidence type="ECO:0000256" key="14">
    <source>
        <dbReference type="ARBA" id="ARBA00022989"/>
    </source>
</evidence>
<dbReference type="InterPro" id="IPR008271">
    <property type="entry name" value="Ser/Thr_kinase_AS"/>
</dbReference>
<evidence type="ECO:0000256" key="4">
    <source>
        <dbReference type="ARBA" id="ARBA00022475"/>
    </source>
</evidence>
<keyword evidence="12" id="KW-0418">Kinase</keyword>
<evidence type="ECO:0000256" key="13">
    <source>
        <dbReference type="ARBA" id="ARBA00022840"/>
    </source>
</evidence>
<dbReference type="FunFam" id="1.10.510.10:FF:001023">
    <property type="entry name" value="Os07g0541700 protein"/>
    <property type="match status" value="1"/>
</dbReference>
<dbReference type="SUPFAM" id="SSF52058">
    <property type="entry name" value="L domain-like"/>
    <property type="match status" value="2"/>
</dbReference>
<organism evidence="22 23">
    <name type="scientific">Stephania japonica</name>
    <dbReference type="NCBI Taxonomy" id="461633"/>
    <lineage>
        <taxon>Eukaryota</taxon>
        <taxon>Viridiplantae</taxon>
        <taxon>Streptophyta</taxon>
        <taxon>Embryophyta</taxon>
        <taxon>Tracheophyta</taxon>
        <taxon>Spermatophyta</taxon>
        <taxon>Magnoliopsida</taxon>
        <taxon>Ranunculales</taxon>
        <taxon>Menispermaceae</taxon>
        <taxon>Menispermoideae</taxon>
        <taxon>Cissampelideae</taxon>
        <taxon>Stephania</taxon>
    </lineage>
</organism>
<dbReference type="InterPro" id="IPR017441">
    <property type="entry name" value="Protein_kinase_ATP_BS"/>
</dbReference>
<dbReference type="InterPro" id="IPR051809">
    <property type="entry name" value="Plant_receptor-like_S/T_kinase"/>
</dbReference>
<evidence type="ECO:0000256" key="7">
    <source>
        <dbReference type="ARBA" id="ARBA00022679"/>
    </source>
</evidence>
<keyword evidence="8 20" id="KW-0812">Transmembrane</keyword>
<evidence type="ECO:0000256" key="5">
    <source>
        <dbReference type="ARBA" id="ARBA00022527"/>
    </source>
</evidence>
<dbReference type="SMART" id="SM00369">
    <property type="entry name" value="LRR_TYP"/>
    <property type="match status" value="10"/>
</dbReference>
<dbReference type="SUPFAM" id="SSF56112">
    <property type="entry name" value="Protein kinase-like (PK-like)"/>
    <property type="match status" value="1"/>
</dbReference>
<keyword evidence="13 19" id="KW-0067">ATP-binding</keyword>
<dbReference type="Gene3D" id="3.30.200.20">
    <property type="entry name" value="Phosphorylase Kinase, domain 1"/>
    <property type="match status" value="1"/>
</dbReference>
<dbReference type="Pfam" id="PF13855">
    <property type="entry name" value="LRR_8"/>
    <property type="match status" value="1"/>
</dbReference>
<dbReference type="PROSITE" id="PS50011">
    <property type="entry name" value="PROTEIN_KINASE_DOM"/>
    <property type="match status" value="1"/>
</dbReference>
<dbReference type="Pfam" id="PF00069">
    <property type="entry name" value="Pkinase"/>
    <property type="match status" value="1"/>
</dbReference>
<evidence type="ECO:0000313" key="22">
    <source>
        <dbReference type="EMBL" id="KAK9154411.1"/>
    </source>
</evidence>
<dbReference type="FunFam" id="3.80.10.10:FF:000275">
    <property type="entry name" value="Leucine-rich repeat receptor-like protein kinase"/>
    <property type="match status" value="1"/>
</dbReference>
<dbReference type="InterPro" id="IPR013210">
    <property type="entry name" value="LRR_N_plant-typ"/>
</dbReference>
<dbReference type="InterPro" id="IPR003591">
    <property type="entry name" value="Leu-rich_rpt_typical-subtyp"/>
</dbReference>
<name>A0AAP0KKZ8_9MAGN</name>
<dbReference type="Pfam" id="PF00560">
    <property type="entry name" value="LRR_1"/>
    <property type="match status" value="2"/>
</dbReference>